<dbReference type="EMBL" id="VSWC01000014">
    <property type="protein sequence ID" value="KAA1115253.1"/>
    <property type="molecule type" value="Genomic_DNA"/>
</dbReference>
<comment type="caution">
    <text evidence="1">The sequence shown here is derived from an EMBL/GenBank/DDBJ whole genome shotgun (WGS) entry which is preliminary data.</text>
</comment>
<organism evidence="1 2">
    <name type="scientific">Puccinia graminis f. sp. tritici</name>
    <dbReference type="NCBI Taxonomy" id="56615"/>
    <lineage>
        <taxon>Eukaryota</taxon>
        <taxon>Fungi</taxon>
        <taxon>Dikarya</taxon>
        <taxon>Basidiomycota</taxon>
        <taxon>Pucciniomycotina</taxon>
        <taxon>Pucciniomycetes</taxon>
        <taxon>Pucciniales</taxon>
        <taxon>Pucciniaceae</taxon>
        <taxon>Puccinia</taxon>
    </lineage>
</organism>
<reference evidence="1 2" key="1">
    <citation type="submission" date="2019-05" db="EMBL/GenBank/DDBJ databases">
        <title>Emergence of the Ug99 lineage of the wheat stem rust pathogen through somatic hybridization.</title>
        <authorList>
            <person name="Li F."/>
            <person name="Upadhyaya N.M."/>
            <person name="Sperschneider J."/>
            <person name="Matny O."/>
            <person name="Nguyen-Phuc H."/>
            <person name="Mago R."/>
            <person name="Raley C."/>
            <person name="Miller M.E."/>
            <person name="Silverstein K.A.T."/>
            <person name="Henningsen E."/>
            <person name="Hirsch C.D."/>
            <person name="Visser B."/>
            <person name="Pretorius Z.A."/>
            <person name="Steffenson B.J."/>
            <person name="Schwessinger B."/>
            <person name="Dodds P.N."/>
            <person name="Figueroa M."/>
        </authorList>
    </citation>
    <scope>NUCLEOTIDE SEQUENCE [LARGE SCALE GENOMIC DNA]</scope>
    <source>
        <strain evidence="1">21-0</strain>
    </source>
</reference>
<evidence type="ECO:0000313" key="2">
    <source>
        <dbReference type="Proteomes" id="UP000324748"/>
    </source>
</evidence>
<protein>
    <submittedName>
        <fullName evidence="1">Uncharacterized protein</fullName>
    </submittedName>
</protein>
<name>A0A5B0QQV4_PUCGR</name>
<evidence type="ECO:0000313" key="1">
    <source>
        <dbReference type="EMBL" id="KAA1115253.1"/>
    </source>
</evidence>
<dbReference type="AlphaFoldDB" id="A0A5B0QQV4"/>
<gene>
    <name evidence="1" type="ORF">PGT21_034223</name>
</gene>
<sequence length="97" mass="10423">MQMDVYLCTSGSAQHNQRANRLMEQSVCSAGCVFASGRLKSHQVTHRPQSAVPLQTYQQTASSHTHGGVSSPVQPVLILPLDRQSGGATWPTGFFAP</sequence>
<dbReference type="Proteomes" id="UP000324748">
    <property type="component" value="Unassembled WGS sequence"/>
</dbReference>
<keyword evidence="2" id="KW-1185">Reference proteome</keyword>
<proteinExistence type="predicted"/>
<accession>A0A5B0QQV4</accession>